<accession>A0A9D1RFH5</accession>
<dbReference type="GO" id="GO:0004222">
    <property type="term" value="F:metalloendopeptidase activity"/>
    <property type="evidence" value="ECO:0007669"/>
    <property type="project" value="InterPro"/>
</dbReference>
<dbReference type="GO" id="GO:0004180">
    <property type="term" value="F:carboxypeptidase activity"/>
    <property type="evidence" value="ECO:0007669"/>
    <property type="project" value="TreeGrafter"/>
</dbReference>
<protein>
    <recommendedName>
        <fullName evidence="4">Peptidase M3</fullName>
    </recommendedName>
</protein>
<reference evidence="2" key="1">
    <citation type="journal article" date="2021" name="PeerJ">
        <title>Extensive microbial diversity within the chicken gut microbiome revealed by metagenomics and culture.</title>
        <authorList>
            <person name="Gilroy R."/>
            <person name="Ravi A."/>
            <person name="Getino M."/>
            <person name="Pursley I."/>
            <person name="Horton D.L."/>
            <person name="Alikhan N.F."/>
            <person name="Baker D."/>
            <person name="Gharbi K."/>
            <person name="Hall N."/>
            <person name="Watson M."/>
            <person name="Adriaenssens E.M."/>
            <person name="Foster-Nyarko E."/>
            <person name="Jarju S."/>
            <person name="Secka A."/>
            <person name="Antonio M."/>
            <person name="Oren A."/>
            <person name="Chaudhuri R.R."/>
            <person name="La Ragione R."/>
            <person name="Hildebrand F."/>
            <person name="Pallen M.J."/>
        </authorList>
    </citation>
    <scope>NUCLEOTIDE SEQUENCE</scope>
    <source>
        <strain evidence="2">Gambia16-930</strain>
    </source>
</reference>
<evidence type="ECO:0008006" key="4">
    <source>
        <dbReference type="Google" id="ProtNLM"/>
    </source>
</evidence>
<dbReference type="PANTHER" id="PTHR43660:SF1">
    <property type="entry name" value="DIPEPTIDYL CARBOXYPEPTIDASE"/>
    <property type="match status" value="1"/>
</dbReference>
<evidence type="ECO:0000313" key="3">
    <source>
        <dbReference type="Proteomes" id="UP000824267"/>
    </source>
</evidence>
<keyword evidence="1" id="KW-0732">Signal</keyword>
<proteinExistence type="predicted"/>
<feature type="signal peptide" evidence="1">
    <location>
        <begin position="1"/>
        <end position="18"/>
    </location>
</feature>
<evidence type="ECO:0000313" key="2">
    <source>
        <dbReference type="EMBL" id="HIW87306.1"/>
    </source>
</evidence>
<dbReference type="SUPFAM" id="SSF55486">
    <property type="entry name" value="Metalloproteases ('zincins'), catalytic domain"/>
    <property type="match status" value="1"/>
</dbReference>
<dbReference type="PANTHER" id="PTHR43660">
    <property type="entry name" value="DIPEPTIDYL CARBOXYPEPTIDASE"/>
    <property type="match status" value="1"/>
</dbReference>
<evidence type="ECO:0000256" key="1">
    <source>
        <dbReference type="SAM" id="SignalP"/>
    </source>
</evidence>
<dbReference type="InterPro" id="IPR045090">
    <property type="entry name" value="Pept_M3A_M3B"/>
</dbReference>
<dbReference type="AlphaFoldDB" id="A0A9D1RFH5"/>
<dbReference type="Proteomes" id="UP000824267">
    <property type="component" value="Unassembled WGS sequence"/>
</dbReference>
<reference evidence="2" key="2">
    <citation type="submission" date="2021-04" db="EMBL/GenBank/DDBJ databases">
        <authorList>
            <person name="Gilroy R."/>
        </authorList>
    </citation>
    <scope>NUCLEOTIDE SEQUENCE</scope>
    <source>
        <strain evidence="2">Gambia16-930</strain>
    </source>
</reference>
<name>A0A9D1RFH5_9BACT</name>
<dbReference type="GO" id="GO:0005829">
    <property type="term" value="C:cytosol"/>
    <property type="evidence" value="ECO:0007669"/>
    <property type="project" value="TreeGrafter"/>
</dbReference>
<gene>
    <name evidence="2" type="ORF">IAC47_03415</name>
</gene>
<feature type="chain" id="PRO_5039007864" description="Peptidase M3" evidence="1">
    <location>
        <begin position="19"/>
        <end position="165"/>
    </location>
</feature>
<dbReference type="Gene3D" id="1.10.1370.40">
    <property type="match status" value="1"/>
</dbReference>
<dbReference type="GO" id="GO:0006508">
    <property type="term" value="P:proteolysis"/>
    <property type="evidence" value="ECO:0007669"/>
    <property type="project" value="InterPro"/>
</dbReference>
<organism evidence="2 3">
    <name type="scientific">Candidatus Onthomorpha intestinigallinarum</name>
    <dbReference type="NCBI Taxonomy" id="2840880"/>
    <lineage>
        <taxon>Bacteria</taxon>
        <taxon>Pseudomonadati</taxon>
        <taxon>Bacteroidota</taxon>
        <taxon>Bacteroidia</taxon>
        <taxon>Bacteroidales</taxon>
        <taxon>Candidatus Onthomorpha</taxon>
    </lineage>
</organism>
<dbReference type="EMBL" id="DXGG01000116">
    <property type="protein sequence ID" value="HIW87306.1"/>
    <property type="molecule type" value="Genomic_DNA"/>
</dbReference>
<feature type="non-terminal residue" evidence="2">
    <location>
        <position position="165"/>
    </location>
</feature>
<sequence length="165" mass="18488">MKKTLMTLAMAMTTTLLAGQITPQEAARIKAENPLVQEWNTPFQTPPFDSIRTEDYEPAILYAIEEAKKEVNAIIVNRAVPGFENTIVALERAGGLLNRVLGVFFNINECNTSEQLQKVAEDITPALSAYSNDLSMNPLLFSKVKQVYDRRDDIPLTAEQRMLLD</sequence>
<comment type="caution">
    <text evidence="2">The sequence shown here is derived from an EMBL/GenBank/DDBJ whole genome shotgun (WGS) entry which is preliminary data.</text>
</comment>